<protein>
    <submittedName>
        <fullName evidence="2">Uncharacterized protein</fullName>
    </submittedName>
</protein>
<organism evidence="2 3">
    <name type="scientific">Dothidotthia symphoricarpi CBS 119687</name>
    <dbReference type="NCBI Taxonomy" id="1392245"/>
    <lineage>
        <taxon>Eukaryota</taxon>
        <taxon>Fungi</taxon>
        <taxon>Dikarya</taxon>
        <taxon>Ascomycota</taxon>
        <taxon>Pezizomycotina</taxon>
        <taxon>Dothideomycetes</taxon>
        <taxon>Pleosporomycetidae</taxon>
        <taxon>Pleosporales</taxon>
        <taxon>Dothidotthiaceae</taxon>
        <taxon>Dothidotthia</taxon>
    </lineage>
</organism>
<accession>A0A6A6A002</accession>
<dbReference type="AlphaFoldDB" id="A0A6A6A002"/>
<evidence type="ECO:0000256" key="1">
    <source>
        <dbReference type="SAM" id="MobiDB-lite"/>
    </source>
</evidence>
<proteinExistence type="predicted"/>
<dbReference type="GeneID" id="54409625"/>
<dbReference type="EMBL" id="ML977520">
    <property type="protein sequence ID" value="KAF2124287.1"/>
    <property type="molecule type" value="Genomic_DNA"/>
</dbReference>
<sequence>MLHAFKHALSPRASQRMPTCPITPQAQNPPLAQVQRVMKTPRCACSAVRCGAMRCGSLGDKALSGLTRVCASAVFYWLIICEIGM</sequence>
<feature type="region of interest" description="Disordered" evidence="1">
    <location>
        <begin position="1"/>
        <end position="20"/>
    </location>
</feature>
<name>A0A6A6A002_9PLEO</name>
<evidence type="ECO:0000313" key="2">
    <source>
        <dbReference type="EMBL" id="KAF2124287.1"/>
    </source>
</evidence>
<dbReference type="RefSeq" id="XP_033518680.1">
    <property type="nucleotide sequence ID" value="XM_033669193.1"/>
</dbReference>
<evidence type="ECO:0000313" key="3">
    <source>
        <dbReference type="Proteomes" id="UP000799771"/>
    </source>
</evidence>
<keyword evidence="3" id="KW-1185">Reference proteome</keyword>
<dbReference type="Proteomes" id="UP000799771">
    <property type="component" value="Unassembled WGS sequence"/>
</dbReference>
<reference evidence="2" key="1">
    <citation type="journal article" date="2020" name="Stud. Mycol.">
        <title>101 Dothideomycetes genomes: a test case for predicting lifestyles and emergence of pathogens.</title>
        <authorList>
            <person name="Haridas S."/>
            <person name="Albert R."/>
            <person name="Binder M."/>
            <person name="Bloem J."/>
            <person name="Labutti K."/>
            <person name="Salamov A."/>
            <person name="Andreopoulos B."/>
            <person name="Baker S."/>
            <person name="Barry K."/>
            <person name="Bills G."/>
            <person name="Bluhm B."/>
            <person name="Cannon C."/>
            <person name="Castanera R."/>
            <person name="Culley D."/>
            <person name="Daum C."/>
            <person name="Ezra D."/>
            <person name="Gonzalez J."/>
            <person name="Henrissat B."/>
            <person name="Kuo A."/>
            <person name="Liang C."/>
            <person name="Lipzen A."/>
            <person name="Lutzoni F."/>
            <person name="Magnuson J."/>
            <person name="Mondo S."/>
            <person name="Nolan M."/>
            <person name="Ohm R."/>
            <person name="Pangilinan J."/>
            <person name="Park H.-J."/>
            <person name="Ramirez L."/>
            <person name="Alfaro M."/>
            <person name="Sun H."/>
            <person name="Tritt A."/>
            <person name="Yoshinaga Y."/>
            <person name="Zwiers L.-H."/>
            <person name="Turgeon B."/>
            <person name="Goodwin S."/>
            <person name="Spatafora J."/>
            <person name="Crous P."/>
            <person name="Grigoriev I."/>
        </authorList>
    </citation>
    <scope>NUCLEOTIDE SEQUENCE</scope>
    <source>
        <strain evidence="2">CBS 119687</strain>
    </source>
</reference>
<gene>
    <name evidence="2" type="ORF">P153DRAFT_371144</name>
</gene>